<name>A0A0F7LP39_9GAMM</name>
<accession>A0A0F7LP39</accession>
<dbReference type="GO" id="GO:0004657">
    <property type="term" value="F:proline dehydrogenase activity"/>
    <property type="evidence" value="ECO:0007669"/>
    <property type="project" value="InterPro"/>
</dbReference>
<dbReference type="STRING" id="230089.VY86_09600"/>
<gene>
    <name evidence="3" type="ORF">VY86_09600</name>
</gene>
<dbReference type="PANTHER" id="PTHR13914">
    <property type="entry name" value="PROLINE OXIDASE"/>
    <property type="match status" value="1"/>
</dbReference>
<dbReference type="GO" id="GO:0071949">
    <property type="term" value="F:FAD binding"/>
    <property type="evidence" value="ECO:0007669"/>
    <property type="project" value="TreeGrafter"/>
</dbReference>
<evidence type="ECO:0000259" key="2">
    <source>
        <dbReference type="Pfam" id="PF01619"/>
    </source>
</evidence>
<dbReference type="PANTHER" id="PTHR13914:SF0">
    <property type="entry name" value="PROLINE DEHYDROGENASE 1, MITOCHONDRIAL"/>
    <property type="match status" value="1"/>
</dbReference>
<dbReference type="RefSeq" id="WP_023045187.1">
    <property type="nucleotide sequence ID" value="NZ_CP011104.1"/>
</dbReference>
<organism evidence="3 4">
    <name type="scientific">Photorhabdus thracensis</name>
    <dbReference type="NCBI Taxonomy" id="230089"/>
    <lineage>
        <taxon>Bacteria</taxon>
        <taxon>Pseudomonadati</taxon>
        <taxon>Pseudomonadota</taxon>
        <taxon>Gammaproteobacteria</taxon>
        <taxon>Enterobacterales</taxon>
        <taxon>Morganellaceae</taxon>
        <taxon>Photorhabdus</taxon>
    </lineage>
</organism>
<reference evidence="3 4" key="1">
    <citation type="journal article" date="2015" name="J. Biotechnol.">
        <title>Complete genome sequence of Photorhabdus temperata subsp. thracensis 39-8(T), an entomopathogenic bacterium for the improved commercial bioinsecticide.</title>
        <authorList>
            <person name="Kwak Y."/>
            <person name="Shin J.H."/>
        </authorList>
    </citation>
    <scope>NUCLEOTIDE SEQUENCE [LARGE SCALE GENOMIC DNA]</scope>
    <source>
        <strain evidence="3 4">DSM 15199</strain>
    </source>
</reference>
<dbReference type="InterPro" id="IPR029041">
    <property type="entry name" value="FAD-linked_oxidoreductase-like"/>
</dbReference>
<evidence type="ECO:0000313" key="3">
    <source>
        <dbReference type="EMBL" id="AKH63552.1"/>
    </source>
</evidence>
<dbReference type="EMBL" id="CP011104">
    <property type="protein sequence ID" value="AKH63552.1"/>
    <property type="molecule type" value="Genomic_DNA"/>
</dbReference>
<dbReference type="SUPFAM" id="SSF51730">
    <property type="entry name" value="FAD-linked oxidoreductase"/>
    <property type="match status" value="1"/>
</dbReference>
<dbReference type="PATRIC" id="fig|230089.6.peg.2125"/>
<keyword evidence="1" id="KW-0560">Oxidoreductase</keyword>
<dbReference type="GO" id="GO:0010133">
    <property type="term" value="P:L-proline catabolic process to L-glutamate"/>
    <property type="evidence" value="ECO:0007669"/>
    <property type="project" value="TreeGrafter"/>
</dbReference>
<sequence length="387" mass="44737">MTNKKVNNSFKDKSLLYSRYSISTLSLKFFVTLLLTNKITRNISLMIIRFFLSKNNKFFVGFLNGVYFGGENIGEVKNNVDFLSKNNIYSVLDYAIEGENDEVFFDNAIESTLKLIDIASKEKNIPYVVIKPTSLGSLHVYENKIKNINFSGENVNYWIRILERYNKIFSYAELKSVRVMIDAEQSWIQAAVDKIAIDSMIKYNKTFPVITLTIQSYKKESIEILKLIHNLAIDNNIKVGVKIVRGAYLEEEVNNKERAIGTFFSKKEDTDLNYNFLIDYISREIDCFYPFFATHNEKSISIILNKNELKNRSFWVGQLYGIRDDISSKLAFNGVKTCKYLPYGPIDKSLPYLLRRINENAVATDTFIKENKIIAKEIILRLKSKLG</sequence>
<protein>
    <recommendedName>
        <fullName evidence="2">Proline dehydrogenase domain-containing protein</fullName>
    </recommendedName>
</protein>
<dbReference type="Gene3D" id="3.20.20.220">
    <property type="match status" value="1"/>
</dbReference>
<dbReference type="InterPro" id="IPR015659">
    <property type="entry name" value="Proline_oxidase"/>
</dbReference>
<feature type="domain" description="Proline dehydrogenase" evidence="2">
    <location>
        <begin position="78"/>
        <end position="363"/>
    </location>
</feature>
<dbReference type="InterPro" id="IPR002872">
    <property type="entry name" value="Proline_DH_dom"/>
</dbReference>
<dbReference type="Pfam" id="PF01619">
    <property type="entry name" value="Pro_dh"/>
    <property type="match status" value="1"/>
</dbReference>
<dbReference type="KEGG" id="ptt:VY86_09600"/>
<dbReference type="Proteomes" id="UP000034866">
    <property type="component" value="Chromosome"/>
</dbReference>
<dbReference type="AlphaFoldDB" id="A0A0F7LP39"/>
<evidence type="ECO:0000256" key="1">
    <source>
        <dbReference type="ARBA" id="ARBA00023002"/>
    </source>
</evidence>
<dbReference type="OrthoDB" id="1401444at2"/>
<reference evidence="4" key="2">
    <citation type="submission" date="2015-03" db="EMBL/GenBank/DDBJ databases">
        <title>Genome sequence of Azospirillum thiophilum strain DSM 21654T.</title>
        <authorList>
            <person name="Kwak Y."/>
            <person name="Shin J.-H."/>
        </authorList>
    </citation>
    <scope>NUCLEOTIDE SEQUENCE [LARGE SCALE GENOMIC DNA]</scope>
    <source>
        <strain evidence="4">DSM 15199</strain>
    </source>
</reference>
<proteinExistence type="predicted"/>
<evidence type="ECO:0000313" key="4">
    <source>
        <dbReference type="Proteomes" id="UP000034866"/>
    </source>
</evidence>
<keyword evidence="4" id="KW-1185">Reference proteome</keyword>